<dbReference type="AlphaFoldDB" id="A0A9N7UKA3"/>
<accession>A0A9N7UKA3</accession>
<evidence type="ECO:0000313" key="3">
    <source>
        <dbReference type="Proteomes" id="UP001153269"/>
    </source>
</evidence>
<dbReference type="EMBL" id="CADEAL010001593">
    <property type="protein sequence ID" value="CAB1433778.1"/>
    <property type="molecule type" value="Genomic_DNA"/>
</dbReference>
<protein>
    <submittedName>
        <fullName evidence="2">Uncharacterized protein</fullName>
    </submittedName>
</protein>
<name>A0A9N7UKA3_PLEPL</name>
<proteinExistence type="predicted"/>
<keyword evidence="3" id="KW-1185">Reference proteome</keyword>
<feature type="region of interest" description="Disordered" evidence="1">
    <location>
        <begin position="82"/>
        <end position="116"/>
    </location>
</feature>
<dbReference type="Proteomes" id="UP001153269">
    <property type="component" value="Unassembled WGS sequence"/>
</dbReference>
<organism evidence="2 3">
    <name type="scientific">Pleuronectes platessa</name>
    <name type="common">European plaice</name>
    <dbReference type="NCBI Taxonomy" id="8262"/>
    <lineage>
        <taxon>Eukaryota</taxon>
        <taxon>Metazoa</taxon>
        <taxon>Chordata</taxon>
        <taxon>Craniata</taxon>
        <taxon>Vertebrata</taxon>
        <taxon>Euteleostomi</taxon>
        <taxon>Actinopterygii</taxon>
        <taxon>Neopterygii</taxon>
        <taxon>Teleostei</taxon>
        <taxon>Neoteleostei</taxon>
        <taxon>Acanthomorphata</taxon>
        <taxon>Carangaria</taxon>
        <taxon>Pleuronectiformes</taxon>
        <taxon>Pleuronectoidei</taxon>
        <taxon>Pleuronectidae</taxon>
        <taxon>Pleuronectes</taxon>
    </lineage>
</organism>
<comment type="caution">
    <text evidence="2">The sequence shown here is derived from an EMBL/GenBank/DDBJ whole genome shotgun (WGS) entry which is preliminary data.</text>
</comment>
<evidence type="ECO:0000313" key="2">
    <source>
        <dbReference type="EMBL" id="CAB1433778.1"/>
    </source>
</evidence>
<dbReference type="SUPFAM" id="SSF56672">
    <property type="entry name" value="DNA/RNA polymerases"/>
    <property type="match status" value="1"/>
</dbReference>
<evidence type="ECO:0000256" key="1">
    <source>
        <dbReference type="SAM" id="MobiDB-lite"/>
    </source>
</evidence>
<dbReference type="InterPro" id="IPR043502">
    <property type="entry name" value="DNA/RNA_pol_sf"/>
</dbReference>
<sequence length="116" mass="12860">MSFGLRNAPATFQRLMNMVDASDVGAGAVLFQCDSDGVEHPRFSRRRELLGGRERNEWTLEVEWVSATIRAHLDQRHCLLGGLLPGLPPPGADSPEPRRLPESPEPPPPPEEREAL</sequence>
<gene>
    <name evidence="2" type="ORF">PLEPLA_LOCUS21869</name>
</gene>
<reference evidence="2" key="1">
    <citation type="submission" date="2020-03" db="EMBL/GenBank/DDBJ databases">
        <authorList>
            <person name="Weist P."/>
        </authorList>
    </citation>
    <scope>NUCLEOTIDE SEQUENCE</scope>
</reference>